<dbReference type="Pfam" id="PF00588">
    <property type="entry name" value="SpoU_methylase"/>
    <property type="match status" value="1"/>
</dbReference>
<evidence type="ECO:0000256" key="1">
    <source>
        <dbReference type="ARBA" id="ARBA00007228"/>
    </source>
</evidence>
<dbReference type="PANTHER" id="PTHR46429:SF1">
    <property type="entry name" value="23S RRNA (GUANOSINE-2'-O-)-METHYLTRANSFERASE RLMB"/>
    <property type="match status" value="1"/>
</dbReference>
<dbReference type="InterPro" id="IPR029026">
    <property type="entry name" value="tRNA_m1G_MTases_N"/>
</dbReference>
<organism evidence="5 6">
    <name type="scientific">Candidatus Ornithocaccomicrobium faecavium</name>
    <dbReference type="NCBI Taxonomy" id="2840890"/>
    <lineage>
        <taxon>Bacteria</taxon>
        <taxon>Bacillati</taxon>
        <taxon>Bacillota</taxon>
        <taxon>Clostridia</taxon>
        <taxon>Candidatus Ornithocaccomicrobium</taxon>
    </lineage>
</organism>
<dbReference type="CDD" id="cd18103">
    <property type="entry name" value="SpoU-like_RlmB"/>
    <property type="match status" value="1"/>
</dbReference>
<evidence type="ECO:0000256" key="3">
    <source>
        <dbReference type="ARBA" id="ARBA00022679"/>
    </source>
</evidence>
<keyword evidence="2" id="KW-0489">Methyltransferase</keyword>
<evidence type="ECO:0000313" key="6">
    <source>
        <dbReference type="Proteomes" id="UP000886884"/>
    </source>
</evidence>
<dbReference type="AlphaFoldDB" id="A0A9D1P6E8"/>
<dbReference type="Gene3D" id="3.40.1280.10">
    <property type="match status" value="1"/>
</dbReference>
<proteinExistence type="inferred from homology"/>
<reference evidence="5" key="1">
    <citation type="submission" date="2020-10" db="EMBL/GenBank/DDBJ databases">
        <authorList>
            <person name="Gilroy R."/>
        </authorList>
    </citation>
    <scope>NUCLEOTIDE SEQUENCE</scope>
    <source>
        <strain evidence="5">CHK183-6373</strain>
    </source>
</reference>
<evidence type="ECO:0000256" key="2">
    <source>
        <dbReference type="ARBA" id="ARBA00022603"/>
    </source>
</evidence>
<name>A0A9D1P6E8_9FIRM</name>
<dbReference type="Proteomes" id="UP000886884">
    <property type="component" value="Unassembled WGS sequence"/>
</dbReference>
<dbReference type="Gene3D" id="3.30.1330.30">
    <property type="match status" value="1"/>
</dbReference>
<dbReference type="GO" id="GO:0006396">
    <property type="term" value="P:RNA processing"/>
    <property type="evidence" value="ECO:0007669"/>
    <property type="project" value="InterPro"/>
</dbReference>
<dbReference type="SMART" id="SM00967">
    <property type="entry name" value="SpoU_sub_bind"/>
    <property type="match status" value="1"/>
</dbReference>
<dbReference type="InterPro" id="IPR001537">
    <property type="entry name" value="SpoU_MeTrfase"/>
</dbReference>
<comment type="similarity">
    <text evidence="1">Belongs to the class IV-like SAM-binding methyltransferase superfamily. RNA methyltransferase TrmH family.</text>
</comment>
<dbReference type="GO" id="GO:0032259">
    <property type="term" value="P:methylation"/>
    <property type="evidence" value="ECO:0007669"/>
    <property type="project" value="UniProtKB-KW"/>
</dbReference>
<evidence type="ECO:0000313" key="5">
    <source>
        <dbReference type="EMBL" id="HIV27127.1"/>
    </source>
</evidence>
<evidence type="ECO:0000259" key="4">
    <source>
        <dbReference type="SMART" id="SM00967"/>
    </source>
</evidence>
<gene>
    <name evidence="5" type="primary">rlmB</name>
    <name evidence="5" type="ORF">IAA64_04090</name>
</gene>
<dbReference type="NCBIfam" id="TIGR00186">
    <property type="entry name" value="rRNA_methyl_3"/>
    <property type="match status" value="1"/>
</dbReference>
<dbReference type="PANTHER" id="PTHR46429">
    <property type="entry name" value="23S RRNA (GUANOSINE-2'-O-)-METHYLTRANSFERASE RLMB"/>
    <property type="match status" value="1"/>
</dbReference>
<dbReference type="GO" id="GO:0003723">
    <property type="term" value="F:RNA binding"/>
    <property type="evidence" value="ECO:0007669"/>
    <property type="project" value="InterPro"/>
</dbReference>
<dbReference type="EMBL" id="DVOT01000072">
    <property type="protein sequence ID" value="HIV27127.1"/>
    <property type="molecule type" value="Genomic_DNA"/>
</dbReference>
<comment type="caution">
    <text evidence="5">The sequence shown here is derived from an EMBL/GenBank/DDBJ whole genome shotgun (WGS) entry which is preliminary data.</text>
</comment>
<dbReference type="InterPro" id="IPR029028">
    <property type="entry name" value="Alpha/beta_knot_MTases"/>
</dbReference>
<sequence>MPENWIAGRNPIREALKAGRPLEKLVVAKGDLSGAAREIVRMARESGVVVQEIERARLDAMYPSHQGMIAYASAAAYSSVEEILAAAAEAGEAPFLVALDGITDPHNLGAIIRSAVLFGAHGVIVPKRRSAGLSPACEKAAAGALAYANIARVTNLTQTIEALKERGIWVAAAAADGEAYSAAKLSGAICLVIGSEGEGVSRLVRQACDFTVSIPTTGVIDSLNASVAAGILMSAIYEGRTKR</sequence>
<dbReference type="SUPFAM" id="SSF55315">
    <property type="entry name" value="L30e-like"/>
    <property type="match status" value="1"/>
</dbReference>
<dbReference type="GO" id="GO:0005829">
    <property type="term" value="C:cytosol"/>
    <property type="evidence" value="ECO:0007669"/>
    <property type="project" value="TreeGrafter"/>
</dbReference>
<protein>
    <submittedName>
        <fullName evidence="5">23S rRNA (Guanosine(2251)-2'-O)-methyltransferase RlmB</fullName>
    </submittedName>
</protein>
<dbReference type="InterPro" id="IPR004441">
    <property type="entry name" value="rRNA_MeTrfase_TrmH"/>
</dbReference>
<dbReference type="InterPro" id="IPR013123">
    <property type="entry name" value="SpoU_subst-bd"/>
</dbReference>
<feature type="domain" description="RNA 2-O ribose methyltransferase substrate binding" evidence="4">
    <location>
        <begin position="5"/>
        <end position="78"/>
    </location>
</feature>
<accession>A0A9D1P6E8</accession>
<dbReference type="GO" id="GO:0008173">
    <property type="term" value="F:RNA methyltransferase activity"/>
    <property type="evidence" value="ECO:0007669"/>
    <property type="project" value="InterPro"/>
</dbReference>
<dbReference type="InterPro" id="IPR029064">
    <property type="entry name" value="Ribosomal_eL30-like_sf"/>
</dbReference>
<keyword evidence="3" id="KW-0808">Transferase</keyword>
<dbReference type="SUPFAM" id="SSF75217">
    <property type="entry name" value="alpha/beta knot"/>
    <property type="match status" value="1"/>
</dbReference>
<reference evidence="5" key="2">
    <citation type="journal article" date="2021" name="PeerJ">
        <title>Extensive microbial diversity within the chicken gut microbiome revealed by metagenomics and culture.</title>
        <authorList>
            <person name="Gilroy R."/>
            <person name="Ravi A."/>
            <person name="Getino M."/>
            <person name="Pursley I."/>
            <person name="Horton D.L."/>
            <person name="Alikhan N.F."/>
            <person name="Baker D."/>
            <person name="Gharbi K."/>
            <person name="Hall N."/>
            <person name="Watson M."/>
            <person name="Adriaenssens E.M."/>
            <person name="Foster-Nyarko E."/>
            <person name="Jarju S."/>
            <person name="Secka A."/>
            <person name="Antonio M."/>
            <person name="Oren A."/>
            <person name="Chaudhuri R.R."/>
            <person name="La Ragione R."/>
            <person name="Hildebrand F."/>
            <person name="Pallen M.J."/>
        </authorList>
    </citation>
    <scope>NUCLEOTIDE SEQUENCE</scope>
    <source>
        <strain evidence="5">CHK183-6373</strain>
    </source>
</reference>
<dbReference type="FunFam" id="3.40.1280.10:FF:000008">
    <property type="entry name" value="Group 3 RNA methyltransferase TrmH"/>
    <property type="match status" value="1"/>
</dbReference>
<dbReference type="Pfam" id="PF08032">
    <property type="entry name" value="SpoU_sub_bind"/>
    <property type="match status" value="1"/>
</dbReference>